<evidence type="ECO:0000256" key="4">
    <source>
        <dbReference type="ARBA" id="ARBA00022729"/>
    </source>
</evidence>
<dbReference type="PANTHER" id="PTHR46303:SF1">
    <property type="entry name" value="VWFC DOMAIN-CONTAINING PROTEIN"/>
    <property type="match status" value="1"/>
</dbReference>
<dbReference type="PROSITE" id="PS50184">
    <property type="entry name" value="VWFC_2"/>
    <property type="match status" value="3"/>
</dbReference>
<evidence type="ECO:0000256" key="7">
    <source>
        <dbReference type="SAM" id="MobiDB-lite"/>
    </source>
</evidence>
<dbReference type="CTD" id="100303563"/>
<dbReference type="InterPro" id="IPR045717">
    <property type="entry name" value="CHRDL1/2"/>
</dbReference>
<name>B5M233_SACKO</name>
<feature type="region of interest" description="Disordered" evidence="7">
    <location>
        <begin position="221"/>
        <end position="249"/>
    </location>
</feature>
<dbReference type="InterPro" id="IPR045716">
    <property type="entry name" value="CHRDL_1/2_C"/>
</dbReference>
<feature type="signal peptide" evidence="8 12">
    <location>
        <begin position="1"/>
        <end position="20"/>
    </location>
</feature>
<evidence type="ECO:0000313" key="10">
    <source>
        <dbReference type="EMBL" id="ACH68445.1"/>
    </source>
</evidence>
<dbReference type="GO" id="GO:0030154">
    <property type="term" value="P:cell differentiation"/>
    <property type="evidence" value="ECO:0007669"/>
    <property type="project" value="TreeGrafter"/>
</dbReference>
<keyword evidence="6" id="KW-0325">Glycoprotein</keyword>
<dbReference type="GO" id="GO:0030514">
    <property type="term" value="P:negative regulation of BMP signaling pathway"/>
    <property type="evidence" value="ECO:0007669"/>
    <property type="project" value="TreeGrafter"/>
</dbReference>
<keyword evidence="3" id="KW-0964">Secreted</keyword>
<evidence type="ECO:0000256" key="6">
    <source>
        <dbReference type="ARBA" id="ARBA00023180"/>
    </source>
</evidence>
<dbReference type="Pfam" id="PF19548">
    <property type="entry name" value="CHRDL_1_2_C"/>
    <property type="match status" value="1"/>
</dbReference>
<evidence type="ECO:0000256" key="2">
    <source>
        <dbReference type="ARBA" id="ARBA00022473"/>
    </source>
</evidence>
<comment type="subcellular location">
    <subcellularLocation>
        <location evidence="1">Secreted</location>
    </subcellularLocation>
</comment>
<feature type="compositionally biased region" description="Basic and acidic residues" evidence="7">
    <location>
        <begin position="235"/>
        <end position="248"/>
    </location>
</feature>
<accession>B5M233</accession>
<dbReference type="Proteomes" id="UP000694865">
    <property type="component" value="Unplaced"/>
</dbReference>
<dbReference type="GeneID" id="100303563"/>
<dbReference type="SUPFAM" id="SSF57603">
    <property type="entry name" value="FnI-like domain"/>
    <property type="match status" value="3"/>
</dbReference>
<evidence type="ECO:0000256" key="1">
    <source>
        <dbReference type="ARBA" id="ARBA00004613"/>
    </source>
</evidence>
<feature type="domain" description="VWFC" evidence="9">
    <location>
        <begin position="247"/>
        <end position="314"/>
    </location>
</feature>
<dbReference type="GO" id="GO:0005615">
    <property type="term" value="C:extracellular space"/>
    <property type="evidence" value="ECO:0007669"/>
    <property type="project" value="TreeGrafter"/>
</dbReference>
<dbReference type="GO" id="GO:0036122">
    <property type="term" value="F:BMP binding"/>
    <property type="evidence" value="ECO:0007669"/>
    <property type="project" value="TreeGrafter"/>
</dbReference>
<keyword evidence="2" id="KW-0217">Developmental protein</keyword>
<dbReference type="Gene3D" id="6.20.200.20">
    <property type="match status" value="3"/>
</dbReference>
<sequence length="478" mass="54480">MNHILTVSLIICIGCKSIDARPRQNEKDSCSFGDLGYSSGESWHPYLQPIGYLYCITCTCREGLVNCMNIKCPALSCPNPVSVPGQCCKQCSEDLGRVSLSETHGSSCHYADKDYYHGELFSIEGVFNSHRDDQCVQCSCSDSRVFCALRNCPVVNCPQSVILPDSCCPVCPDKTDRWEYDYYDTDYSEGATNQQKAREHLFSDVLKGEVILSGPIKGIGAEDAEEEEDQIEDMTSWKEPEETSDGRECLSNGQIYEHGKSWNPYLFPFGKMNCIICTCRNTKTKCERLTCPEDHELACDNPVNILGQCCKSCPGDSDGAVMVTEDDTCLLDRETLLIYEYRRNSAENMEHTGIQQYAIDNLKEKITELHKWQIEGGEMRNFEILKLSVEDFVQLREQDTQGRFELTGASTEHRLKKLKKKEKQLYDNCSEDCHREITKLLRTLKPREIEKRVNLCQNQRTLKEDEKNNSSPERHRGQ</sequence>
<organism evidence="10">
    <name type="scientific">Saccoglossus kowalevskii</name>
    <name type="common">Acorn worm</name>
    <dbReference type="NCBI Taxonomy" id="10224"/>
    <lineage>
        <taxon>Eukaryota</taxon>
        <taxon>Metazoa</taxon>
        <taxon>Hemichordata</taxon>
        <taxon>Enteropneusta</taxon>
        <taxon>Harrimaniidae</taxon>
        <taxon>Saccoglossus</taxon>
    </lineage>
</organism>
<reference evidence="10" key="1">
    <citation type="submission" date="2008-07" db="EMBL/GenBank/DDBJ databases">
        <title>cDNA Sequences for Transcription Factors and Signaling Proteins of the Hemichordate Saccoglossus kowalevskii: Efficacy of the Expressed Sequence Tag (EST) Approach for Evolutionary and Developmental Studies of a New Organism.</title>
        <authorList>
            <person name="Freeman R.M.Jr."/>
            <person name="Wu M."/>
            <person name="Cordonnier-Pratt M.-M."/>
            <person name="Pratt L.H."/>
            <person name="Gruber C.E."/>
            <person name="Smith M."/>
            <person name="Lander E.S."/>
            <person name="Stange-Thomann N."/>
            <person name="Lowe C.J."/>
            <person name="Gehart J."/>
            <person name="Kirschner M."/>
        </authorList>
    </citation>
    <scope>NUCLEOTIDE SEQUENCE</scope>
</reference>
<dbReference type="KEGG" id="sko:100303563"/>
<feature type="compositionally biased region" description="Acidic residues" evidence="7">
    <location>
        <begin position="222"/>
        <end position="232"/>
    </location>
</feature>
<dbReference type="EMBL" id="EU931663">
    <property type="protein sequence ID" value="ACH68445.1"/>
    <property type="molecule type" value="mRNA"/>
</dbReference>
<dbReference type="Pfam" id="PF00093">
    <property type="entry name" value="VWC"/>
    <property type="match status" value="2"/>
</dbReference>
<keyword evidence="5" id="KW-0677">Repeat</keyword>
<dbReference type="PROSITE" id="PS01208">
    <property type="entry name" value="VWFC_1"/>
    <property type="match status" value="2"/>
</dbReference>
<gene>
    <name evidence="12" type="primary">nrln</name>
    <name evidence="12" type="synonym">CHRDL1</name>
</gene>
<keyword evidence="11" id="KW-1185">Reference proteome</keyword>
<evidence type="ECO:0000313" key="12">
    <source>
        <dbReference type="RefSeq" id="NP_001158471.1"/>
    </source>
</evidence>
<feature type="domain" description="VWFC" evidence="9">
    <location>
        <begin position="106"/>
        <end position="172"/>
    </location>
</feature>
<evidence type="ECO:0000256" key="5">
    <source>
        <dbReference type="ARBA" id="ARBA00022737"/>
    </source>
</evidence>
<keyword evidence="4 8" id="KW-0732">Signal</keyword>
<evidence type="ECO:0000256" key="3">
    <source>
        <dbReference type="ARBA" id="ARBA00022525"/>
    </source>
</evidence>
<evidence type="ECO:0000313" key="11">
    <source>
        <dbReference type="Proteomes" id="UP000694865"/>
    </source>
</evidence>
<reference evidence="12" key="2">
    <citation type="submission" date="2025-05" db="UniProtKB">
        <authorList>
            <consortium name="RefSeq"/>
        </authorList>
    </citation>
    <scope>IDENTIFICATION</scope>
</reference>
<feature type="chain" id="PRO_5002836586" evidence="8 12">
    <location>
        <begin position="21"/>
        <end position="478"/>
    </location>
</feature>
<protein>
    <submittedName>
        <fullName evidence="12">Neuralin precursor</fullName>
    </submittedName>
    <submittedName>
        <fullName evidence="10">Neuralin protein</fullName>
    </submittedName>
</protein>
<dbReference type="InterPro" id="IPR001007">
    <property type="entry name" value="VWF_dom"/>
</dbReference>
<evidence type="ECO:0000259" key="9">
    <source>
        <dbReference type="PROSITE" id="PS50184"/>
    </source>
</evidence>
<proteinExistence type="evidence at transcript level"/>
<dbReference type="OrthoDB" id="8173378at2759"/>
<evidence type="ECO:0000256" key="8">
    <source>
        <dbReference type="SAM" id="SignalP"/>
    </source>
</evidence>
<dbReference type="RefSeq" id="NP_001158471.1">
    <property type="nucleotide sequence ID" value="NM_001164999.1"/>
</dbReference>
<dbReference type="AlphaFoldDB" id="B5M233"/>
<dbReference type="Pfam" id="PF23334">
    <property type="entry name" value="VWC2L_2nd"/>
    <property type="match status" value="1"/>
</dbReference>
<dbReference type="PANTHER" id="PTHR46303">
    <property type="entry name" value="VWFC DOMAIN-CONTAINING PROTEIN"/>
    <property type="match status" value="1"/>
</dbReference>
<dbReference type="SMART" id="SM00214">
    <property type="entry name" value="VWC"/>
    <property type="match status" value="3"/>
</dbReference>
<feature type="domain" description="VWFC" evidence="9">
    <location>
        <begin position="28"/>
        <end position="92"/>
    </location>
</feature>